<dbReference type="EMBL" id="DVMU01000102">
    <property type="protein sequence ID" value="HIU33836.1"/>
    <property type="molecule type" value="Genomic_DNA"/>
</dbReference>
<accession>A0A9D1LCK3</accession>
<comment type="caution">
    <text evidence="1">The sequence shown here is derived from an EMBL/GenBank/DDBJ whole genome shotgun (WGS) entry which is preliminary data.</text>
</comment>
<dbReference type="Proteomes" id="UP000824072">
    <property type="component" value="Unassembled WGS sequence"/>
</dbReference>
<dbReference type="InterPro" id="IPR032358">
    <property type="entry name" value="DUF4867"/>
</dbReference>
<evidence type="ECO:0000313" key="2">
    <source>
        <dbReference type="Proteomes" id="UP000824072"/>
    </source>
</evidence>
<reference evidence="1" key="1">
    <citation type="submission" date="2020-10" db="EMBL/GenBank/DDBJ databases">
        <authorList>
            <person name="Gilroy R."/>
        </authorList>
    </citation>
    <scope>NUCLEOTIDE SEQUENCE</scope>
    <source>
        <strain evidence="1">ChiHcec3-11533</strain>
    </source>
</reference>
<organism evidence="1 2">
    <name type="scientific">Candidatus Pullichristensenella excrementigallinarum</name>
    <dbReference type="NCBI Taxonomy" id="2840907"/>
    <lineage>
        <taxon>Bacteria</taxon>
        <taxon>Bacillati</taxon>
        <taxon>Bacillota</taxon>
        <taxon>Clostridia</taxon>
        <taxon>Candidatus Pullichristensenella</taxon>
    </lineage>
</organism>
<gene>
    <name evidence="1" type="ORF">IAB02_04675</name>
</gene>
<sequence>MMEIYNVRDSRFAKYGQIIEDYDFSELIATVLREFPDVRKGEDLGVDYMASFAPYEETAVFGAMTNHYWAGMPCQFGILNGHNFTMNAREYHRCSEVIVAADDMLLMLGDLRDVKREGGKLRYDTSRTELFVLPAGMAVEMYQTTLHYGPCSAHRDTGYRSVCILPRGVNDPAPKIHSRYEEDKALRGRGTWVIAHPDAPEASDGACVGLEGENLNICDLLH</sequence>
<protein>
    <submittedName>
        <fullName evidence="1">DUF4867 family protein</fullName>
    </submittedName>
</protein>
<evidence type="ECO:0000313" key="1">
    <source>
        <dbReference type="EMBL" id="HIU33836.1"/>
    </source>
</evidence>
<dbReference type="Pfam" id="PF16161">
    <property type="entry name" value="DUF4867"/>
    <property type="match status" value="1"/>
</dbReference>
<dbReference type="AlphaFoldDB" id="A0A9D1LCK3"/>
<proteinExistence type="predicted"/>
<name>A0A9D1LCK3_9FIRM</name>
<reference evidence="1" key="2">
    <citation type="journal article" date="2021" name="PeerJ">
        <title>Extensive microbial diversity within the chicken gut microbiome revealed by metagenomics and culture.</title>
        <authorList>
            <person name="Gilroy R."/>
            <person name="Ravi A."/>
            <person name="Getino M."/>
            <person name="Pursley I."/>
            <person name="Horton D.L."/>
            <person name="Alikhan N.F."/>
            <person name="Baker D."/>
            <person name="Gharbi K."/>
            <person name="Hall N."/>
            <person name="Watson M."/>
            <person name="Adriaenssens E.M."/>
            <person name="Foster-Nyarko E."/>
            <person name="Jarju S."/>
            <person name="Secka A."/>
            <person name="Antonio M."/>
            <person name="Oren A."/>
            <person name="Chaudhuri R.R."/>
            <person name="La Ragione R."/>
            <person name="Hildebrand F."/>
            <person name="Pallen M.J."/>
        </authorList>
    </citation>
    <scope>NUCLEOTIDE SEQUENCE</scope>
    <source>
        <strain evidence="1">ChiHcec3-11533</strain>
    </source>
</reference>